<dbReference type="GO" id="GO:0009507">
    <property type="term" value="C:chloroplast"/>
    <property type="evidence" value="ECO:0007669"/>
    <property type="project" value="UniProtKB-SubCell"/>
</dbReference>
<geneLocation type="chloroplast" evidence="11"/>
<dbReference type="FunFam" id="1.10.1050.10:FF:000002">
    <property type="entry name" value="30S ribosomal protein S4, chloroplastic"/>
    <property type="match status" value="1"/>
</dbReference>
<reference evidence="11" key="1">
    <citation type="journal article" date="2014" name="BMC Evol. Biol.">
        <title>Chloroplast phylogenomic analysis resolves deep-level relationships within the green algal class Trebouxiophyceae.</title>
        <authorList>
            <person name="Lemieux C."/>
            <person name="Otis C."/>
            <person name="Turmel M."/>
        </authorList>
    </citation>
    <scope>NUCLEOTIDE SEQUENCE</scope>
</reference>
<evidence type="ECO:0000259" key="9">
    <source>
        <dbReference type="SMART" id="SM00363"/>
    </source>
</evidence>
<keyword evidence="2 7" id="KW-0699">rRNA-binding</keyword>
<evidence type="ECO:0000256" key="6">
    <source>
        <dbReference type="ARBA" id="ARBA00035158"/>
    </source>
</evidence>
<organism evidence="11">
    <name type="scientific">Elliptochloris bilobata</name>
    <dbReference type="NCBI Taxonomy" id="381761"/>
    <lineage>
        <taxon>Eukaryota</taxon>
        <taxon>Viridiplantae</taxon>
        <taxon>Chlorophyta</taxon>
        <taxon>core chlorophytes</taxon>
        <taxon>Trebouxiophyceae</taxon>
        <taxon>Trebouxiophyceae incertae sedis</taxon>
        <taxon>Elliptochloris clade</taxon>
        <taxon>Elliptochloris</taxon>
    </lineage>
</organism>
<keyword evidence="11" id="KW-0934">Plastid</keyword>
<dbReference type="SMART" id="SM00363">
    <property type="entry name" value="S4"/>
    <property type="match status" value="1"/>
</dbReference>
<sequence>MSRYRGPRVRIIRRLGPLPGFTRKTTMREGPPGQRSGAERRKKDSQYAIRLQEKQKLRFNYGITESQLIRYVREARKVKGSTGEVLLQLLEMRLDNILYRFGFAPTIASARQAIRHGHILVNEKKATIPSYQCQSQDTILISPKKRSQPLLNVWLEKKDRWRIPPHLRLDQEGKVGIVSRVVDRPEVGLKMNELLIVEFYSRKL</sequence>
<dbReference type="GO" id="GO:0019843">
    <property type="term" value="F:rRNA binding"/>
    <property type="evidence" value="ECO:0007669"/>
    <property type="project" value="UniProtKB-UniRule"/>
</dbReference>
<comment type="similarity">
    <text evidence="1 7">Belongs to the universal ribosomal protein uS4 family.</text>
</comment>
<dbReference type="HAMAP" id="MF_01306_B">
    <property type="entry name" value="Ribosomal_uS4_B"/>
    <property type="match status" value="1"/>
</dbReference>
<comment type="subcellular location">
    <subcellularLocation>
        <location evidence="7">Plastid</location>
        <location evidence="7">Chloroplast</location>
    </subcellularLocation>
</comment>
<accession>A0A097KR11</accession>
<keyword evidence="11" id="KW-0150">Chloroplast</keyword>
<evidence type="ECO:0000256" key="5">
    <source>
        <dbReference type="ARBA" id="ARBA00023274"/>
    </source>
</evidence>
<dbReference type="Gene3D" id="3.10.290.10">
    <property type="entry name" value="RNA-binding S4 domain"/>
    <property type="match status" value="1"/>
</dbReference>
<dbReference type="GO" id="GO:0003735">
    <property type="term" value="F:structural constituent of ribosome"/>
    <property type="evidence" value="ECO:0007669"/>
    <property type="project" value="InterPro"/>
</dbReference>
<feature type="domain" description="Small ribosomal subunit protein uS4 N-terminal" evidence="10">
    <location>
        <begin position="3"/>
        <end position="91"/>
    </location>
</feature>
<dbReference type="Gene3D" id="1.10.1050.10">
    <property type="entry name" value="Ribosomal Protein S4 Delta 41, Chain A, domain 1"/>
    <property type="match status" value="1"/>
</dbReference>
<evidence type="ECO:0000256" key="2">
    <source>
        <dbReference type="ARBA" id="ARBA00022730"/>
    </source>
</evidence>
<dbReference type="RefSeq" id="YP_009106816.1">
    <property type="nucleotide sequence ID" value="NC_025548.1"/>
</dbReference>
<dbReference type="InterPro" id="IPR001912">
    <property type="entry name" value="Ribosomal_uS4_N"/>
</dbReference>
<feature type="region of interest" description="Disordered" evidence="8">
    <location>
        <begin position="19"/>
        <end position="45"/>
    </location>
</feature>
<dbReference type="SUPFAM" id="SSF55174">
    <property type="entry name" value="Alpha-L RNA-binding motif"/>
    <property type="match status" value="1"/>
</dbReference>
<dbReference type="NCBIfam" id="TIGR01017">
    <property type="entry name" value="rpsD_bact"/>
    <property type="match status" value="1"/>
</dbReference>
<dbReference type="EMBL" id="KM462887">
    <property type="protein sequence ID" value="AIT95623.1"/>
    <property type="molecule type" value="Genomic_DNA"/>
</dbReference>
<dbReference type="FunFam" id="3.10.290.10:FF:000001">
    <property type="entry name" value="30S ribosomal protein S4"/>
    <property type="match status" value="1"/>
</dbReference>
<dbReference type="CDD" id="cd00165">
    <property type="entry name" value="S4"/>
    <property type="match status" value="1"/>
</dbReference>
<dbReference type="GO" id="GO:0015935">
    <property type="term" value="C:small ribosomal subunit"/>
    <property type="evidence" value="ECO:0007669"/>
    <property type="project" value="InterPro"/>
</dbReference>
<dbReference type="GeneID" id="22161254"/>
<evidence type="ECO:0000256" key="7">
    <source>
        <dbReference type="HAMAP-Rule" id="MF_01306"/>
    </source>
</evidence>
<dbReference type="PANTHER" id="PTHR11831">
    <property type="entry name" value="30S 40S RIBOSOMAL PROTEIN"/>
    <property type="match status" value="1"/>
</dbReference>
<feature type="domain" description="RNA-binding S4" evidence="9">
    <location>
        <begin position="92"/>
        <end position="152"/>
    </location>
</feature>
<comment type="function">
    <text evidence="7">One of the primary rRNA binding proteins, it binds directly to 16S rRNA where it nucleates assembly of the body of the 30S subunit.</text>
</comment>
<dbReference type="SMART" id="SM01390">
    <property type="entry name" value="Ribosomal_S4"/>
    <property type="match status" value="1"/>
</dbReference>
<dbReference type="Pfam" id="PF01479">
    <property type="entry name" value="S4"/>
    <property type="match status" value="1"/>
</dbReference>
<evidence type="ECO:0000259" key="10">
    <source>
        <dbReference type="SMART" id="SM01390"/>
    </source>
</evidence>
<dbReference type="Pfam" id="PF00163">
    <property type="entry name" value="Ribosomal_S4"/>
    <property type="match status" value="1"/>
</dbReference>
<evidence type="ECO:0000256" key="8">
    <source>
        <dbReference type="SAM" id="MobiDB-lite"/>
    </source>
</evidence>
<name>A0A097KR11_9CHLO</name>
<gene>
    <name evidence="7 11" type="primary">rps4</name>
</gene>
<dbReference type="PANTHER" id="PTHR11831:SF4">
    <property type="entry name" value="SMALL RIBOSOMAL SUBUNIT PROTEIN US4M"/>
    <property type="match status" value="1"/>
</dbReference>
<dbReference type="GO" id="GO:0042274">
    <property type="term" value="P:ribosomal small subunit biogenesis"/>
    <property type="evidence" value="ECO:0007669"/>
    <property type="project" value="TreeGrafter"/>
</dbReference>
<evidence type="ECO:0000256" key="1">
    <source>
        <dbReference type="ARBA" id="ARBA00007465"/>
    </source>
</evidence>
<evidence type="ECO:0000256" key="3">
    <source>
        <dbReference type="ARBA" id="ARBA00022884"/>
    </source>
</evidence>
<dbReference type="InterPro" id="IPR002942">
    <property type="entry name" value="S4_RNA-bd"/>
</dbReference>
<dbReference type="NCBIfam" id="NF003717">
    <property type="entry name" value="PRK05327.1"/>
    <property type="match status" value="1"/>
</dbReference>
<dbReference type="InterPro" id="IPR022801">
    <property type="entry name" value="Ribosomal_uS4"/>
</dbReference>
<comment type="subunit">
    <text evidence="7">Part of the 30S ribosomal subunit. Contacts protein S5. The interaction surface between S4 and S5 is involved in control of translational fidelity.</text>
</comment>
<keyword evidence="4 7" id="KW-0689">Ribosomal protein</keyword>
<evidence type="ECO:0000313" key="11">
    <source>
        <dbReference type="EMBL" id="AIT95623.1"/>
    </source>
</evidence>
<keyword evidence="3 7" id="KW-0694">RNA-binding</keyword>
<dbReference type="GO" id="GO:0006412">
    <property type="term" value="P:translation"/>
    <property type="evidence" value="ECO:0007669"/>
    <property type="project" value="UniProtKB-UniRule"/>
</dbReference>
<protein>
    <recommendedName>
        <fullName evidence="6 7">Small ribosomal subunit protein uS4c</fullName>
    </recommendedName>
</protein>
<keyword evidence="5 7" id="KW-0687">Ribonucleoprotein</keyword>
<dbReference type="InterPro" id="IPR005709">
    <property type="entry name" value="Ribosomal_uS4_bac-type"/>
</dbReference>
<dbReference type="PROSITE" id="PS50889">
    <property type="entry name" value="S4"/>
    <property type="match status" value="1"/>
</dbReference>
<comment type="function">
    <text evidence="7">With S5 and S12 plays an important role in translational accuracy.</text>
</comment>
<dbReference type="AlphaFoldDB" id="A0A097KR11"/>
<dbReference type="InterPro" id="IPR036986">
    <property type="entry name" value="S4_RNA-bd_sf"/>
</dbReference>
<proteinExistence type="inferred from homology"/>
<evidence type="ECO:0000256" key="4">
    <source>
        <dbReference type="ARBA" id="ARBA00022980"/>
    </source>
</evidence>